<comment type="caution">
    <text evidence="3">The sequence shown here is derived from an EMBL/GenBank/DDBJ whole genome shotgun (WGS) entry which is preliminary data.</text>
</comment>
<proteinExistence type="predicted"/>
<feature type="region of interest" description="Disordered" evidence="1">
    <location>
        <begin position="162"/>
        <end position="193"/>
    </location>
</feature>
<feature type="region of interest" description="Disordered" evidence="1">
    <location>
        <begin position="499"/>
        <end position="572"/>
    </location>
</feature>
<evidence type="ECO:0000256" key="1">
    <source>
        <dbReference type="SAM" id="MobiDB-lite"/>
    </source>
</evidence>
<keyword evidence="4" id="KW-1185">Reference proteome</keyword>
<dbReference type="OrthoDB" id="273010at2759"/>
<dbReference type="AlphaFoldDB" id="A0A395SRB9"/>
<feature type="compositionally biased region" description="Polar residues" evidence="1">
    <location>
        <begin position="176"/>
        <end position="193"/>
    </location>
</feature>
<evidence type="ECO:0000313" key="4">
    <source>
        <dbReference type="Proteomes" id="UP000266234"/>
    </source>
</evidence>
<evidence type="ECO:0000256" key="2">
    <source>
        <dbReference type="SAM" id="Phobius"/>
    </source>
</evidence>
<keyword evidence="2" id="KW-1133">Transmembrane helix</keyword>
<keyword evidence="2" id="KW-0812">Transmembrane</keyword>
<dbReference type="STRING" id="694270.A0A395SRB9"/>
<evidence type="ECO:0000313" key="3">
    <source>
        <dbReference type="EMBL" id="RGP75018.1"/>
    </source>
</evidence>
<gene>
    <name evidence="3" type="ORF">FLONG3_5886</name>
</gene>
<accession>A0A395SRB9</accession>
<feature type="compositionally biased region" description="Basic residues" evidence="1">
    <location>
        <begin position="398"/>
        <end position="408"/>
    </location>
</feature>
<feature type="region of interest" description="Disordered" evidence="1">
    <location>
        <begin position="80"/>
        <end position="125"/>
    </location>
</feature>
<feature type="region of interest" description="Disordered" evidence="1">
    <location>
        <begin position="315"/>
        <end position="431"/>
    </location>
</feature>
<dbReference type="EMBL" id="PXOG01000127">
    <property type="protein sequence ID" value="RGP75018.1"/>
    <property type="molecule type" value="Genomic_DNA"/>
</dbReference>
<dbReference type="Proteomes" id="UP000266234">
    <property type="component" value="Unassembled WGS sequence"/>
</dbReference>
<reference evidence="3 4" key="1">
    <citation type="journal article" date="2018" name="PLoS Pathog.">
        <title>Evolution of structural diversity of trichothecenes, a family of toxins produced by plant pathogenic and entomopathogenic fungi.</title>
        <authorList>
            <person name="Proctor R.H."/>
            <person name="McCormick S.P."/>
            <person name="Kim H.S."/>
            <person name="Cardoza R.E."/>
            <person name="Stanley A.M."/>
            <person name="Lindo L."/>
            <person name="Kelly A."/>
            <person name="Brown D.W."/>
            <person name="Lee T."/>
            <person name="Vaughan M.M."/>
            <person name="Alexander N.J."/>
            <person name="Busman M."/>
            <person name="Gutierrez S."/>
        </authorList>
    </citation>
    <scope>NUCLEOTIDE SEQUENCE [LARGE SCALE GENOMIC DNA]</scope>
    <source>
        <strain evidence="3 4">NRRL 20695</strain>
    </source>
</reference>
<keyword evidence="2" id="KW-0472">Membrane</keyword>
<feature type="transmembrane region" description="Helical" evidence="2">
    <location>
        <begin position="732"/>
        <end position="756"/>
    </location>
</feature>
<organism evidence="3 4">
    <name type="scientific">Fusarium longipes</name>
    <dbReference type="NCBI Taxonomy" id="694270"/>
    <lineage>
        <taxon>Eukaryota</taxon>
        <taxon>Fungi</taxon>
        <taxon>Dikarya</taxon>
        <taxon>Ascomycota</taxon>
        <taxon>Pezizomycotina</taxon>
        <taxon>Sordariomycetes</taxon>
        <taxon>Hypocreomycetidae</taxon>
        <taxon>Hypocreales</taxon>
        <taxon>Nectriaceae</taxon>
        <taxon>Fusarium</taxon>
    </lineage>
</organism>
<protein>
    <submittedName>
        <fullName evidence="3">Uncharacterized protein</fullName>
    </submittedName>
</protein>
<feature type="compositionally biased region" description="Basic and acidic residues" evidence="1">
    <location>
        <begin position="546"/>
        <end position="565"/>
    </location>
</feature>
<feature type="compositionally biased region" description="Basic and acidic residues" evidence="1">
    <location>
        <begin position="372"/>
        <end position="392"/>
    </location>
</feature>
<sequence>MQDVEGDSSFYHDGMYVQVVEHPQVNATPGGPFHRRLILDHLQAPRTVRTRDLKPLAELRQVIQQLKTELNTRLITPKNEHWPVSPRQMSEMDVLAPPRKVSSSSHGEGFEMTETQTCRTPSRVPDTDVFAGTSTIMNHTDLNHELVEAISRNIVHQIHLLSLKDEPSQTKHKQKNTTPPASGSPENESRTPSQREALDLFTHELQQYVEQTGAKGKLPVMTPTAPRSSASLQTIAALLPFRSEFKAAGLAVTSKDQANQIFCPSSLKHRATTTSLSKQPHLVQVDSATRCPSSSTEIPFPAAEDMDEWRYAMVDNDERSRKRTKAENQAPRKHCDSCQSKPRPLYSEAPEEKSLTGPTSKIPKSHMQSFPERPDMVPLKKKESCQRKDRQKQAAKPSSRHFQGKKRQGQTAAAFFSGPKTPAGLSSVSKRSTVPYGADESLENHRSRAGNGIRTHVSRSTKFGQDQIPGAGSLRLSKILSQPVLAYNDPRRCHSLSADVVVPQHSQSIKRYDKPLPEPPQPESSSTTSVGEDCRLSAGADTSRSTPEKGCHDKGKGKALHEKDNNCQTSSISPNHITVCSRGFSGHRIGRPNVPKRMSSIQTLRRKTREYDQVSILDRDVLRGLHIAASAACNEQIDAFIREETGLHIRQFLSDLTPLEALGNIPPRDIKERRAKRRKAEIREVKRRTWSCVPNVDKIPLLAPAYDEHVCPHWAERWELRSRPLGCQVSSITSLTAIVTIVSTLAFVLLVVLLAVTARWVQRYGRKNPGWLRLWNHRWGRAWAQHGEREPLLSQDRPDNQGL</sequence>
<name>A0A395SRB9_9HYPO</name>